<organism evidence="18 19">
    <name type="scientific">Cinnamomum micranthum f. kanehirae</name>
    <dbReference type="NCBI Taxonomy" id="337451"/>
    <lineage>
        <taxon>Eukaryota</taxon>
        <taxon>Viridiplantae</taxon>
        <taxon>Streptophyta</taxon>
        <taxon>Embryophyta</taxon>
        <taxon>Tracheophyta</taxon>
        <taxon>Spermatophyta</taxon>
        <taxon>Magnoliopsida</taxon>
        <taxon>Magnoliidae</taxon>
        <taxon>Laurales</taxon>
        <taxon>Lauraceae</taxon>
        <taxon>Cinnamomum</taxon>
    </lineage>
</organism>
<keyword evidence="8 14" id="KW-0863">Zinc-finger</keyword>
<dbReference type="GO" id="GO:0016020">
    <property type="term" value="C:membrane"/>
    <property type="evidence" value="ECO:0007669"/>
    <property type="project" value="UniProtKB-SubCell"/>
</dbReference>
<evidence type="ECO:0000256" key="16">
    <source>
        <dbReference type="SAM" id="Phobius"/>
    </source>
</evidence>
<keyword evidence="6 16" id="KW-0812">Transmembrane</keyword>
<comment type="pathway">
    <text evidence="3">Protein modification; protein ubiquitination.</text>
</comment>
<evidence type="ECO:0000256" key="2">
    <source>
        <dbReference type="ARBA" id="ARBA00004167"/>
    </source>
</evidence>
<gene>
    <name evidence="18" type="ORF">CKAN_01879700</name>
</gene>
<dbReference type="PANTHER" id="PTHR45768">
    <property type="entry name" value="E3 UBIQUITIN-PROTEIN LIGASE RNF13-LIKE"/>
    <property type="match status" value="1"/>
</dbReference>
<evidence type="ECO:0000313" key="19">
    <source>
        <dbReference type="Proteomes" id="UP000283530"/>
    </source>
</evidence>
<feature type="region of interest" description="Disordered" evidence="15">
    <location>
        <begin position="235"/>
        <end position="260"/>
    </location>
</feature>
<dbReference type="FunFam" id="3.30.40.10:FF:000187">
    <property type="entry name" value="E3 ubiquitin-protein ligase ATL6"/>
    <property type="match status" value="1"/>
</dbReference>
<evidence type="ECO:0000256" key="10">
    <source>
        <dbReference type="ARBA" id="ARBA00022833"/>
    </source>
</evidence>
<feature type="region of interest" description="Disordered" evidence="15">
    <location>
        <begin position="77"/>
        <end position="98"/>
    </location>
</feature>
<dbReference type="STRING" id="337451.A0A3S3N7G5"/>
<dbReference type="OrthoDB" id="1923184at2759"/>
<dbReference type="EC" id="2.3.2.27" evidence="4"/>
<dbReference type="AlphaFoldDB" id="A0A3S3N7G5"/>
<evidence type="ECO:0000256" key="9">
    <source>
        <dbReference type="ARBA" id="ARBA00022786"/>
    </source>
</evidence>
<feature type="domain" description="RING-type" evidence="17">
    <location>
        <begin position="129"/>
        <end position="171"/>
    </location>
</feature>
<protein>
    <recommendedName>
        <fullName evidence="4">RING-type E3 ubiquitin transferase</fullName>
        <ecNumber evidence="4">2.3.2.27</ecNumber>
    </recommendedName>
</protein>
<comment type="caution">
    <text evidence="18">The sequence shown here is derived from an EMBL/GenBank/DDBJ whole genome shotgun (WGS) entry which is preliminary data.</text>
</comment>
<dbReference type="InterPro" id="IPR013083">
    <property type="entry name" value="Znf_RING/FYVE/PHD"/>
</dbReference>
<keyword evidence="11 16" id="KW-1133">Transmembrane helix</keyword>
<dbReference type="Gene3D" id="3.30.40.10">
    <property type="entry name" value="Zinc/RING finger domain, C3HC4 (zinc finger)"/>
    <property type="match status" value="1"/>
</dbReference>
<evidence type="ECO:0000256" key="5">
    <source>
        <dbReference type="ARBA" id="ARBA00022679"/>
    </source>
</evidence>
<dbReference type="Pfam" id="PF13639">
    <property type="entry name" value="zf-RING_2"/>
    <property type="match status" value="1"/>
</dbReference>
<evidence type="ECO:0000256" key="1">
    <source>
        <dbReference type="ARBA" id="ARBA00000900"/>
    </source>
</evidence>
<keyword evidence="7" id="KW-0479">Metal-binding</keyword>
<dbReference type="GO" id="GO:0016567">
    <property type="term" value="P:protein ubiquitination"/>
    <property type="evidence" value="ECO:0007669"/>
    <property type="project" value="TreeGrafter"/>
</dbReference>
<keyword evidence="19" id="KW-1185">Reference proteome</keyword>
<comment type="similarity">
    <text evidence="13">Belongs to the RING-type zinc finger family. ATL subfamily.</text>
</comment>
<accession>A0A3S3N7G5</accession>
<dbReference type="Proteomes" id="UP000283530">
    <property type="component" value="Unassembled WGS sequence"/>
</dbReference>
<proteinExistence type="inferred from homology"/>
<keyword evidence="5" id="KW-0808">Transferase</keyword>
<comment type="catalytic activity">
    <reaction evidence="1">
        <text>S-ubiquitinyl-[E2 ubiquitin-conjugating enzyme]-L-cysteine + [acceptor protein]-L-lysine = [E2 ubiquitin-conjugating enzyme]-L-cysteine + N(6)-ubiquitinyl-[acceptor protein]-L-lysine.</text>
        <dbReference type="EC" id="2.3.2.27"/>
    </reaction>
</comment>
<evidence type="ECO:0000313" key="18">
    <source>
        <dbReference type="EMBL" id="RWR89729.1"/>
    </source>
</evidence>
<feature type="region of interest" description="Disordered" evidence="15">
    <location>
        <begin position="1"/>
        <end position="37"/>
    </location>
</feature>
<dbReference type="EMBL" id="QPKB01000007">
    <property type="protein sequence ID" value="RWR89729.1"/>
    <property type="molecule type" value="Genomic_DNA"/>
</dbReference>
<dbReference type="SUPFAM" id="SSF57850">
    <property type="entry name" value="RING/U-box"/>
    <property type="match status" value="1"/>
</dbReference>
<evidence type="ECO:0000256" key="8">
    <source>
        <dbReference type="ARBA" id="ARBA00022771"/>
    </source>
</evidence>
<keyword evidence="10" id="KW-0862">Zinc</keyword>
<dbReference type="GO" id="GO:0061630">
    <property type="term" value="F:ubiquitin protein ligase activity"/>
    <property type="evidence" value="ECO:0007669"/>
    <property type="project" value="UniProtKB-EC"/>
</dbReference>
<evidence type="ECO:0000256" key="14">
    <source>
        <dbReference type="PROSITE-ProRule" id="PRU00175"/>
    </source>
</evidence>
<dbReference type="InterPro" id="IPR001841">
    <property type="entry name" value="Znf_RING"/>
</dbReference>
<dbReference type="SMART" id="SM00184">
    <property type="entry name" value="RING"/>
    <property type="match status" value="1"/>
</dbReference>
<comment type="subcellular location">
    <subcellularLocation>
        <location evidence="2">Membrane</location>
        <topology evidence="2">Single-pass membrane protein</topology>
    </subcellularLocation>
</comment>
<evidence type="ECO:0000259" key="17">
    <source>
        <dbReference type="PROSITE" id="PS50089"/>
    </source>
</evidence>
<feature type="compositionally biased region" description="Pro residues" evidence="15">
    <location>
        <begin position="13"/>
        <end position="22"/>
    </location>
</feature>
<dbReference type="PROSITE" id="PS50089">
    <property type="entry name" value="ZF_RING_2"/>
    <property type="match status" value="1"/>
</dbReference>
<keyword evidence="9" id="KW-0833">Ubl conjugation pathway</keyword>
<evidence type="ECO:0000256" key="12">
    <source>
        <dbReference type="ARBA" id="ARBA00023136"/>
    </source>
</evidence>
<keyword evidence="12 16" id="KW-0472">Membrane</keyword>
<evidence type="ECO:0000256" key="6">
    <source>
        <dbReference type="ARBA" id="ARBA00022692"/>
    </source>
</evidence>
<evidence type="ECO:0000256" key="13">
    <source>
        <dbReference type="ARBA" id="ARBA00024209"/>
    </source>
</evidence>
<name>A0A3S3N7G5_9MAGN</name>
<feature type="transmembrane region" description="Helical" evidence="16">
    <location>
        <begin position="44"/>
        <end position="65"/>
    </location>
</feature>
<evidence type="ECO:0000256" key="11">
    <source>
        <dbReference type="ARBA" id="ARBA00022989"/>
    </source>
</evidence>
<sequence length="341" mass="36726">MPRPRSSLSLPDVPTPPPPPTMPAFLPQSPPQQHQKSHSLNPSILIIVLILTLVFLVSASIHLLLRFFNRICNPSPPSSSSSSPSPDDHHPPPLLDRHVPSEHQTLIDSLPIFPFDSVATAFQTSAPDCAVCLSKFDHQDQLRLLPNCCHAFHSRCIDAWLASNLTCPLCRSTVLVDESLVTHSSAGGESFRLEIGSISRREIGSGSQRSYSMGSFDYVVDDDIEAQVVVAPPAGHRRGGSDCVLKDKEEAPPPPGGDVAEAVGGRGWLKDYMDRLASSASSSFSSSRALSFRLSGRGGSATGSSRRIDGVPVSSGTSWDMDRAVRAGEEASHFFRWLTGV</sequence>
<evidence type="ECO:0000256" key="15">
    <source>
        <dbReference type="SAM" id="MobiDB-lite"/>
    </source>
</evidence>
<evidence type="ECO:0000256" key="7">
    <source>
        <dbReference type="ARBA" id="ARBA00022723"/>
    </source>
</evidence>
<dbReference type="PANTHER" id="PTHR45768:SF16">
    <property type="entry name" value="E3 UBIQUITIN-PROTEIN LIGASE ATL4"/>
    <property type="match status" value="1"/>
</dbReference>
<feature type="region of interest" description="Disordered" evidence="15">
    <location>
        <begin position="295"/>
        <end position="318"/>
    </location>
</feature>
<feature type="compositionally biased region" description="Basic and acidic residues" evidence="15">
    <location>
        <begin position="86"/>
        <end position="98"/>
    </location>
</feature>
<dbReference type="CDD" id="cd16461">
    <property type="entry name" value="RING-H2_EL5-like"/>
    <property type="match status" value="1"/>
</dbReference>
<dbReference type="GO" id="GO:0008270">
    <property type="term" value="F:zinc ion binding"/>
    <property type="evidence" value="ECO:0007669"/>
    <property type="project" value="UniProtKB-KW"/>
</dbReference>
<evidence type="ECO:0000256" key="4">
    <source>
        <dbReference type="ARBA" id="ARBA00012483"/>
    </source>
</evidence>
<reference evidence="18 19" key="1">
    <citation type="journal article" date="2019" name="Nat. Plants">
        <title>Stout camphor tree genome fills gaps in understanding of flowering plant genome evolution.</title>
        <authorList>
            <person name="Chaw S.M."/>
            <person name="Liu Y.C."/>
            <person name="Wu Y.W."/>
            <person name="Wang H.Y."/>
            <person name="Lin C.I."/>
            <person name="Wu C.S."/>
            <person name="Ke H.M."/>
            <person name="Chang L.Y."/>
            <person name="Hsu C.Y."/>
            <person name="Yang H.T."/>
            <person name="Sudianto E."/>
            <person name="Hsu M.H."/>
            <person name="Wu K.P."/>
            <person name="Wang L.N."/>
            <person name="Leebens-Mack J.H."/>
            <person name="Tsai I.J."/>
        </authorList>
    </citation>
    <scope>NUCLEOTIDE SEQUENCE [LARGE SCALE GENOMIC DNA]</scope>
    <source>
        <strain evidence="19">cv. Chaw 1501</strain>
        <tissue evidence="18">Young leaves</tissue>
    </source>
</reference>
<evidence type="ECO:0000256" key="3">
    <source>
        <dbReference type="ARBA" id="ARBA00004906"/>
    </source>
</evidence>